<evidence type="ECO:0000313" key="3">
    <source>
        <dbReference type="Proteomes" id="UP000054270"/>
    </source>
</evidence>
<sequence>MRIPSPHWIVHLKLILFALALLAPRHTAAGPLSALRVPHVVAAKRLFAPGAGPYLNQNSGPSAYAACTDPECAWGRATGDSEGKGDLREGWRDARRAAEALMGDIAAWA</sequence>
<reference evidence="3" key="1">
    <citation type="submission" date="2014-04" db="EMBL/GenBank/DDBJ databases">
        <title>Evolutionary Origins and Diversification of the Mycorrhizal Mutualists.</title>
        <authorList>
            <consortium name="DOE Joint Genome Institute"/>
            <consortium name="Mycorrhizal Genomics Consortium"/>
            <person name="Kohler A."/>
            <person name="Kuo A."/>
            <person name="Nagy L.G."/>
            <person name="Floudas D."/>
            <person name="Copeland A."/>
            <person name="Barry K.W."/>
            <person name="Cichocki N."/>
            <person name="Veneault-Fourrey C."/>
            <person name="LaButti K."/>
            <person name="Lindquist E.A."/>
            <person name="Lipzen A."/>
            <person name="Lundell T."/>
            <person name="Morin E."/>
            <person name="Murat C."/>
            <person name="Riley R."/>
            <person name="Ohm R."/>
            <person name="Sun H."/>
            <person name="Tunlid A."/>
            <person name="Henrissat B."/>
            <person name="Grigoriev I.V."/>
            <person name="Hibbett D.S."/>
            <person name="Martin F."/>
        </authorList>
    </citation>
    <scope>NUCLEOTIDE SEQUENCE [LARGE SCALE GENOMIC DNA]</scope>
    <source>
        <strain evidence="3">FD-334 SS-4</strain>
    </source>
</reference>
<evidence type="ECO:0000256" key="1">
    <source>
        <dbReference type="SAM" id="SignalP"/>
    </source>
</evidence>
<dbReference type="Proteomes" id="UP000054270">
    <property type="component" value="Unassembled WGS sequence"/>
</dbReference>
<accession>A0A0D2PRP4</accession>
<evidence type="ECO:0000313" key="2">
    <source>
        <dbReference type="EMBL" id="KJA22505.1"/>
    </source>
</evidence>
<dbReference type="EMBL" id="KN817549">
    <property type="protein sequence ID" value="KJA22505.1"/>
    <property type="molecule type" value="Genomic_DNA"/>
</dbReference>
<dbReference type="AlphaFoldDB" id="A0A0D2PRP4"/>
<feature type="chain" id="PRO_5002249131" evidence="1">
    <location>
        <begin position="30"/>
        <end position="109"/>
    </location>
</feature>
<name>A0A0D2PRP4_HYPSF</name>
<gene>
    <name evidence="2" type="ORF">HYPSUDRAFT_651096</name>
</gene>
<keyword evidence="3" id="KW-1185">Reference proteome</keyword>
<feature type="signal peptide" evidence="1">
    <location>
        <begin position="1"/>
        <end position="29"/>
    </location>
</feature>
<keyword evidence="1" id="KW-0732">Signal</keyword>
<proteinExistence type="predicted"/>
<organism evidence="2 3">
    <name type="scientific">Hypholoma sublateritium (strain FD-334 SS-4)</name>
    <dbReference type="NCBI Taxonomy" id="945553"/>
    <lineage>
        <taxon>Eukaryota</taxon>
        <taxon>Fungi</taxon>
        <taxon>Dikarya</taxon>
        <taxon>Basidiomycota</taxon>
        <taxon>Agaricomycotina</taxon>
        <taxon>Agaricomycetes</taxon>
        <taxon>Agaricomycetidae</taxon>
        <taxon>Agaricales</taxon>
        <taxon>Agaricineae</taxon>
        <taxon>Strophariaceae</taxon>
        <taxon>Hypholoma</taxon>
    </lineage>
</organism>
<protein>
    <submittedName>
        <fullName evidence="2">Uncharacterized protein</fullName>
    </submittedName>
</protein>